<dbReference type="GO" id="GO:0007224">
    <property type="term" value="P:smoothened signaling pathway"/>
    <property type="evidence" value="ECO:0007669"/>
    <property type="project" value="TreeGrafter"/>
</dbReference>
<keyword evidence="6" id="KW-0645">Protease</keyword>
<organism evidence="22">
    <name type="scientific">Culicoides sonorensis</name>
    <name type="common">Biting midge</name>
    <dbReference type="NCBI Taxonomy" id="179676"/>
    <lineage>
        <taxon>Eukaryota</taxon>
        <taxon>Metazoa</taxon>
        <taxon>Ecdysozoa</taxon>
        <taxon>Arthropoda</taxon>
        <taxon>Hexapoda</taxon>
        <taxon>Insecta</taxon>
        <taxon>Pterygota</taxon>
        <taxon>Neoptera</taxon>
        <taxon>Endopterygota</taxon>
        <taxon>Diptera</taxon>
        <taxon>Nematocera</taxon>
        <taxon>Chironomoidea</taxon>
        <taxon>Ceratopogonidae</taxon>
        <taxon>Ceratopogoninae</taxon>
        <taxon>Culicoides</taxon>
        <taxon>Monoculicoides</taxon>
    </lineage>
</organism>
<dbReference type="GO" id="GO:0007367">
    <property type="term" value="P:segment polarity determination"/>
    <property type="evidence" value="ECO:0007669"/>
    <property type="project" value="UniProtKB-KW"/>
</dbReference>
<keyword evidence="12" id="KW-0068">Autocatalytic cleavage</keyword>
<evidence type="ECO:0000256" key="13">
    <source>
        <dbReference type="ARBA" id="ARBA00022837"/>
    </source>
</evidence>
<dbReference type="GO" id="GO:0005509">
    <property type="term" value="F:calcium ion binding"/>
    <property type="evidence" value="ECO:0007669"/>
    <property type="project" value="TreeGrafter"/>
</dbReference>
<dbReference type="GO" id="GO:0010468">
    <property type="term" value="P:regulation of gene expression"/>
    <property type="evidence" value="ECO:0007669"/>
    <property type="project" value="TreeGrafter"/>
</dbReference>
<evidence type="ECO:0000259" key="20">
    <source>
        <dbReference type="SMART" id="SM00305"/>
    </source>
</evidence>
<protein>
    <recommendedName>
        <fullName evidence="3">Protein hedgehog</fullName>
    </recommendedName>
</protein>
<reference evidence="22" key="1">
    <citation type="submission" date="2018-07" db="EMBL/GenBank/DDBJ databases">
        <authorList>
            <person name="Quirk P.G."/>
            <person name="Krulwich T.A."/>
        </authorList>
    </citation>
    <scope>NUCLEOTIDE SEQUENCE</scope>
</reference>
<gene>
    <name evidence="22" type="primary">CSON000702</name>
</gene>
<keyword evidence="8" id="KW-0709">Segmentation polarity protein</keyword>
<dbReference type="GO" id="GO:0001708">
    <property type="term" value="P:cell fate specification"/>
    <property type="evidence" value="ECO:0007669"/>
    <property type="project" value="TreeGrafter"/>
</dbReference>
<keyword evidence="14" id="KW-0472">Membrane</keyword>
<keyword evidence="4" id="KW-0217">Developmental protein</keyword>
<dbReference type="SMART" id="SM00306">
    <property type="entry name" value="HintN"/>
    <property type="match status" value="1"/>
</dbReference>
<dbReference type="PANTHER" id="PTHR11889:SF31">
    <property type="entry name" value="PROTEIN HEDGEHOG"/>
    <property type="match status" value="1"/>
</dbReference>
<accession>A0A336MEZ2</accession>
<name>A0A336MEZ2_CULSO</name>
<dbReference type="NCBIfam" id="TIGR01445">
    <property type="entry name" value="intein_Nterm"/>
    <property type="match status" value="1"/>
</dbReference>
<dbReference type="GO" id="GO:0005886">
    <property type="term" value="C:plasma membrane"/>
    <property type="evidence" value="ECO:0007669"/>
    <property type="project" value="UniProtKB-SubCell"/>
</dbReference>
<dbReference type="OMA" id="APAVRGC"/>
<evidence type="ECO:0000256" key="12">
    <source>
        <dbReference type="ARBA" id="ARBA00022813"/>
    </source>
</evidence>
<keyword evidence="11" id="KW-0378">Hydrolase</keyword>
<keyword evidence="15" id="KW-0564">Palmitate</keyword>
<comment type="catalytic activity">
    <reaction evidence="19">
        <text>glycyl-L-cysteinyl-[protein] + cholesterol + H(+) = [protein]-C-terminal glycyl cholesterol ester + N-terminal L-cysteinyl-[protein]</text>
        <dbReference type="Rhea" id="RHEA:59504"/>
        <dbReference type="Rhea" id="RHEA-COMP:12707"/>
        <dbReference type="Rhea" id="RHEA-COMP:15369"/>
        <dbReference type="Rhea" id="RHEA-COMP:15374"/>
        <dbReference type="ChEBI" id="CHEBI:15378"/>
        <dbReference type="ChEBI" id="CHEBI:16113"/>
        <dbReference type="ChEBI" id="CHEBI:65250"/>
        <dbReference type="ChEBI" id="CHEBI:143135"/>
        <dbReference type="ChEBI" id="CHEBI:143140"/>
    </reaction>
    <physiologicalReaction direction="left-to-right" evidence="19">
        <dbReference type="Rhea" id="RHEA:59505"/>
    </physiologicalReaction>
</comment>
<evidence type="ECO:0000256" key="6">
    <source>
        <dbReference type="ARBA" id="ARBA00022670"/>
    </source>
</evidence>
<dbReference type="VEuPathDB" id="VectorBase:CSON000702"/>
<evidence type="ECO:0000256" key="9">
    <source>
        <dbReference type="ARBA" id="ARBA00022723"/>
    </source>
</evidence>
<dbReference type="InterPro" id="IPR009045">
    <property type="entry name" value="Zn_M74/Hedgehog-like"/>
</dbReference>
<keyword evidence="5" id="KW-1003">Cell membrane</keyword>
<dbReference type="PANTHER" id="PTHR11889">
    <property type="entry name" value="HEDGEHOG"/>
    <property type="match status" value="1"/>
</dbReference>
<evidence type="ECO:0000256" key="1">
    <source>
        <dbReference type="ARBA" id="ARBA00004193"/>
    </source>
</evidence>
<evidence type="ECO:0000256" key="11">
    <source>
        <dbReference type="ARBA" id="ARBA00022801"/>
    </source>
</evidence>
<dbReference type="GO" id="GO:0008233">
    <property type="term" value="F:peptidase activity"/>
    <property type="evidence" value="ECO:0007669"/>
    <property type="project" value="UniProtKB-KW"/>
</dbReference>
<dbReference type="PRINTS" id="PR00632">
    <property type="entry name" value="SONICHHOG"/>
</dbReference>
<dbReference type="AlphaFoldDB" id="A0A336MEZ2"/>
<dbReference type="Gene3D" id="3.30.1380.10">
    <property type="match status" value="1"/>
</dbReference>
<evidence type="ECO:0000256" key="18">
    <source>
        <dbReference type="ARBA" id="ARBA00045369"/>
    </source>
</evidence>
<dbReference type="Pfam" id="PF01079">
    <property type="entry name" value="Hint"/>
    <property type="match status" value="1"/>
</dbReference>
<evidence type="ECO:0000256" key="5">
    <source>
        <dbReference type="ARBA" id="ARBA00022475"/>
    </source>
</evidence>
<proteinExistence type="inferred from homology"/>
<keyword evidence="10" id="KW-0732">Signal</keyword>
<dbReference type="FunFam" id="2.170.16.10:FF:000001">
    <property type="entry name" value="Indian hedgehog"/>
    <property type="match status" value="1"/>
</dbReference>
<dbReference type="GO" id="GO:0005113">
    <property type="term" value="F:patched binding"/>
    <property type="evidence" value="ECO:0007669"/>
    <property type="project" value="TreeGrafter"/>
</dbReference>
<evidence type="ECO:0000256" key="15">
    <source>
        <dbReference type="ARBA" id="ARBA00023139"/>
    </source>
</evidence>
<evidence type="ECO:0000256" key="17">
    <source>
        <dbReference type="ARBA" id="ARBA00023301"/>
    </source>
</evidence>
<feature type="domain" description="Hint" evidence="21">
    <location>
        <begin position="101"/>
        <end position="204"/>
    </location>
</feature>
<evidence type="ECO:0000256" key="3">
    <source>
        <dbReference type="ARBA" id="ARBA00021970"/>
    </source>
</evidence>
<dbReference type="SUPFAM" id="SSF51294">
    <property type="entry name" value="Hedgehog/intein (Hint) domain"/>
    <property type="match status" value="1"/>
</dbReference>
<evidence type="ECO:0000256" key="16">
    <source>
        <dbReference type="ARBA" id="ARBA00023288"/>
    </source>
</evidence>
<evidence type="ECO:0000256" key="7">
    <source>
        <dbReference type="ARBA" id="ARBA00022679"/>
    </source>
</evidence>
<dbReference type="InterPro" id="IPR001767">
    <property type="entry name" value="Hedgehog_Hint"/>
</dbReference>
<evidence type="ECO:0000259" key="21">
    <source>
        <dbReference type="SMART" id="SM00306"/>
    </source>
</evidence>
<dbReference type="InterPro" id="IPR036844">
    <property type="entry name" value="Hint_dom_sf"/>
</dbReference>
<dbReference type="GO" id="GO:0016740">
    <property type="term" value="F:transferase activity"/>
    <property type="evidence" value="ECO:0007669"/>
    <property type="project" value="UniProtKB-KW"/>
</dbReference>
<dbReference type="EMBL" id="UFQT01001112">
    <property type="protein sequence ID" value="SSX28962.1"/>
    <property type="molecule type" value="Genomic_DNA"/>
</dbReference>
<dbReference type="InterPro" id="IPR000320">
    <property type="entry name" value="Hedgehog_signalling_dom"/>
</dbReference>
<dbReference type="CDD" id="cd00081">
    <property type="entry name" value="Hint"/>
    <property type="match status" value="1"/>
</dbReference>
<keyword evidence="9" id="KW-0479">Metal-binding</keyword>
<sequence length="322" mass="36499">MTIITRCKEKINTLAVSVMNHWPGVRLRVTEGWDDDDYHSPDSLHYEGRAVDITTSDRDRSKYGMLARLAVEAGFDWVYYESRSHIHCSVKSDSSHTSHLMGCFTAESTVTMANGDKRRLADLEIGEKVQSVDAKGNIILSEVLTFLDRDVNQTREFVRLETSDSQSITVTPSHLVMVWLPNLHQIQYVFADKVEEGDYLLVNVNNNLEPRKVRRVSAVLSQGVYAPLTSEGTLIVDSIAASCYAVVDSQKVAHWSFAPYRVVNQVWRWLVPSSSSTLSKSQKETSSTSISRTREQQNGINWYAKALYTIKDIILPTDWIYK</sequence>
<dbReference type="PROSITE" id="PS50817">
    <property type="entry name" value="INTEIN_N_TER"/>
    <property type="match status" value="1"/>
</dbReference>
<evidence type="ECO:0000256" key="10">
    <source>
        <dbReference type="ARBA" id="ARBA00022729"/>
    </source>
</evidence>
<dbReference type="Pfam" id="PF01085">
    <property type="entry name" value="HH_signal"/>
    <property type="match status" value="1"/>
</dbReference>
<comment type="subcellular location">
    <subcellularLocation>
        <location evidence="1">Cell membrane</location>
        <topology evidence="1">Lipid-anchor</topology>
    </subcellularLocation>
</comment>
<dbReference type="InterPro" id="IPR003587">
    <property type="entry name" value="Hint_dom_N"/>
</dbReference>
<dbReference type="GO" id="GO:0005615">
    <property type="term" value="C:extracellular space"/>
    <property type="evidence" value="ECO:0007669"/>
    <property type="project" value="TreeGrafter"/>
</dbReference>
<dbReference type="FunFam" id="3.30.1380.10:FF:000005">
    <property type="entry name" value="Sonic hedgehog signaling molecule"/>
    <property type="match status" value="1"/>
</dbReference>
<keyword evidence="13" id="KW-0106">Calcium</keyword>
<dbReference type="GO" id="GO:0048731">
    <property type="term" value="P:system development"/>
    <property type="evidence" value="ECO:0007669"/>
    <property type="project" value="UniProtKB-ARBA"/>
</dbReference>
<comment type="similarity">
    <text evidence="2">Belongs to the hedgehog family.</text>
</comment>
<evidence type="ECO:0000256" key="4">
    <source>
        <dbReference type="ARBA" id="ARBA00022473"/>
    </source>
</evidence>
<evidence type="ECO:0000256" key="19">
    <source>
        <dbReference type="ARBA" id="ARBA00048589"/>
    </source>
</evidence>
<dbReference type="InterPro" id="IPR006141">
    <property type="entry name" value="Intein_N"/>
</dbReference>
<dbReference type="InterPro" id="IPR001657">
    <property type="entry name" value="Hedgehog"/>
</dbReference>
<dbReference type="SUPFAM" id="SSF55166">
    <property type="entry name" value="Hedgehog/DD-peptidase"/>
    <property type="match status" value="1"/>
</dbReference>
<comment type="function">
    <text evidence="18">The C-terminal part of the hedgehog protein precursor displays an autoproteolysis activity that results in the cleavage of the full-length protein into two parts (N-product and C-product). In addition, the C-terminal part displays a cholesterol transferase activity that results by the covalent attachment of a cholesterol moiety to the C-terminal of the newly generated N-product. Once cleaved, the C-product has no signaling activity and diffuses from the cell.</text>
</comment>
<keyword evidence="17" id="KW-0504">Morphogen</keyword>
<keyword evidence="16" id="KW-0449">Lipoprotein</keyword>
<dbReference type="GO" id="GO:0016540">
    <property type="term" value="P:protein autoprocessing"/>
    <property type="evidence" value="ECO:0007669"/>
    <property type="project" value="InterPro"/>
</dbReference>
<dbReference type="GO" id="GO:0016539">
    <property type="term" value="P:intein-mediated protein splicing"/>
    <property type="evidence" value="ECO:0007669"/>
    <property type="project" value="InterPro"/>
</dbReference>
<evidence type="ECO:0000256" key="2">
    <source>
        <dbReference type="ARBA" id="ARBA00010649"/>
    </source>
</evidence>
<evidence type="ECO:0000256" key="14">
    <source>
        <dbReference type="ARBA" id="ARBA00023136"/>
    </source>
</evidence>
<keyword evidence="7" id="KW-0808">Transferase</keyword>
<dbReference type="GO" id="GO:0009653">
    <property type="term" value="P:anatomical structure morphogenesis"/>
    <property type="evidence" value="ECO:0007669"/>
    <property type="project" value="UniProtKB-KW"/>
</dbReference>
<evidence type="ECO:0000256" key="8">
    <source>
        <dbReference type="ARBA" id="ARBA00022716"/>
    </source>
</evidence>
<dbReference type="GO" id="GO:0007267">
    <property type="term" value="P:cell-cell signaling"/>
    <property type="evidence" value="ECO:0007669"/>
    <property type="project" value="InterPro"/>
</dbReference>
<dbReference type="SMART" id="SM00305">
    <property type="entry name" value="HintC"/>
    <property type="match status" value="1"/>
</dbReference>
<dbReference type="Gene3D" id="2.170.16.10">
    <property type="entry name" value="Hedgehog/Intein (Hint) domain"/>
    <property type="match status" value="1"/>
</dbReference>
<dbReference type="GO" id="GO:0016015">
    <property type="term" value="F:morphogen activity"/>
    <property type="evidence" value="ECO:0007669"/>
    <property type="project" value="UniProtKB-KW"/>
</dbReference>
<feature type="domain" description="Hint" evidence="20">
    <location>
        <begin position="205"/>
        <end position="249"/>
    </location>
</feature>
<dbReference type="InterPro" id="IPR003586">
    <property type="entry name" value="Hint_dom_C"/>
</dbReference>
<dbReference type="InterPro" id="IPR050387">
    <property type="entry name" value="Hedgehog_Signaling"/>
</dbReference>
<evidence type="ECO:0000313" key="22">
    <source>
        <dbReference type="EMBL" id="SSX28962.1"/>
    </source>
</evidence>